<keyword evidence="3" id="KW-0963">Cytoplasm</keyword>
<dbReference type="GO" id="GO:0005874">
    <property type="term" value="C:microtubule"/>
    <property type="evidence" value="ECO:0007669"/>
    <property type="project" value="UniProtKB-KW"/>
</dbReference>
<dbReference type="PANTHER" id="PTHR31570">
    <property type="entry name" value="HAUS AUGMIN-LIKE COMPLEX SUBUNIT 1"/>
    <property type="match status" value="1"/>
</dbReference>
<comment type="similarity">
    <text evidence="2">Belongs to the HAUS1 family.</text>
</comment>
<comment type="caution">
    <text evidence="11">The sequence shown here is derived from an EMBL/GenBank/DDBJ whole genome shotgun (WGS) entry which is preliminary data.</text>
</comment>
<evidence type="ECO:0000256" key="4">
    <source>
        <dbReference type="ARBA" id="ARBA00022618"/>
    </source>
</evidence>
<dbReference type="InterPro" id="IPR026243">
    <property type="entry name" value="HAUS1"/>
</dbReference>
<evidence type="ECO:0000256" key="8">
    <source>
        <dbReference type="ARBA" id="ARBA00023212"/>
    </source>
</evidence>
<dbReference type="GeneID" id="70239467"/>
<dbReference type="GO" id="GO:0005819">
    <property type="term" value="C:spindle"/>
    <property type="evidence" value="ECO:0007669"/>
    <property type="project" value="UniProtKB-SubCell"/>
</dbReference>
<protein>
    <recommendedName>
        <fullName evidence="13">HAUS augmin-like complex subunit 1</fullName>
    </recommendedName>
</protein>
<dbReference type="AlphaFoldDB" id="A0AAD4KY72"/>
<dbReference type="PANTHER" id="PTHR31570:SF1">
    <property type="entry name" value="HAUS AUGMIN-LIKE COMPLEX SUBUNIT 1"/>
    <property type="match status" value="1"/>
</dbReference>
<evidence type="ECO:0000256" key="9">
    <source>
        <dbReference type="ARBA" id="ARBA00023306"/>
    </source>
</evidence>
<organism evidence="11 12">
    <name type="scientific">Talaromyces proteolyticus</name>
    <dbReference type="NCBI Taxonomy" id="1131652"/>
    <lineage>
        <taxon>Eukaryota</taxon>
        <taxon>Fungi</taxon>
        <taxon>Dikarya</taxon>
        <taxon>Ascomycota</taxon>
        <taxon>Pezizomycotina</taxon>
        <taxon>Eurotiomycetes</taxon>
        <taxon>Eurotiomycetidae</taxon>
        <taxon>Eurotiales</taxon>
        <taxon>Trichocomaceae</taxon>
        <taxon>Talaromyces</taxon>
        <taxon>Talaromyces sect. Bacilispori</taxon>
    </lineage>
</organism>
<sequence>MDSPLISPAKARQAAIQAKDWAYINSWLSRKYSPNNVPTFERNEDTLKTLLAIAAANDASDEEAALVHRAREEVVKALKEREQSEHALKKSIFENIEAHLDAKGEESLNDMAETAVALGSFSSDTTELAHAIMDLTREEFDAADQVRKVEALQSYLDKEIDSSRQEAEELKTHPAYATPAELSSQTMEWIRSFKLLSAKVLEYRDRAASLQRSLNTNGLTIQDLVDEEEKVLSLKEAIDQLGRNIKAFHDLPPNVEDASNEYKRVERELFDLTQERDQMFEKAISAER</sequence>
<dbReference type="RefSeq" id="XP_046075093.1">
    <property type="nucleotide sequence ID" value="XM_046209180.1"/>
</dbReference>
<evidence type="ECO:0000256" key="2">
    <source>
        <dbReference type="ARBA" id="ARBA00005479"/>
    </source>
</evidence>
<proteinExistence type="inferred from homology"/>
<keyword evidence="6" id="KW-0498">Mitosis</keyword>
<keyword evidence="12" id="KW-1185">Reference proteome</keyword>
<dbReference type="Proteomes" id="UP001201262">
    <property type="component" value="Unassembled WGS sequence"/>
</dbReference>
<evidence type="ECO:0000256" key="1">
    <source>
        <dbReference type="ARBA" id="ARBA00004186"/>
    </source>
</evidence>
<evidence type="ECO:0008006" key="13">
    <source>
        <dbReference type="Google" id="ProtNLM"/>
    </source>
</evidence>
<dbReference type="GO" id="GO:0051225">
    <property type="term" value="P:spindle assembly"/>
    <property type="evidence" value="ECO:0007669"/>
    <property type="project" value="InterPro"/>
</dbReference>
<keyword evidence="4" id="KW-0132">Cell division</keyword>
<dbReference type="Pfam" id="PF25762">
    <property type="entry name" value="HAUS1"/>
    <property type="match status" value="1"/>
</dbReference>
<evidence type="ECO:0000256" key="5">
    <source>
        <dbReference type="ARBA" id="ARBA00022701"/>
    </source>
</evidence>
<name>A0AAD4KY72_9EURO</name>
<keyword evidence="5" id="KW-0493">Microtubule</keyword>
<evidence type="ECO:0000256" key="6">
    <source>
        <dbReference type="ARBA" id="ARBA00022776"/>
    </source>
</evidence>
<gene>
    <name evidence="11" type="ORF">BGW36DRAFT_103588</name>
</gene>
<dbReference type="GO" id="GO:0051301">
    <property type="term" value="P:cell division"/>
    <property type="evidence" value="ECO:0007669"/>
    <property type="project" value="UniProtKB-KW"/>
</dbReference>
<dbReference type="GO" id="GO:0070652">
    <property type="term" value="C:HAUS complex"/>
    <property type="evidence" value="ECO:0007669"/>
    <property type="project" value="InterPro"/>
</dbReference>
<dbReference type="EMBL" id="JAJTJA010000003">
    <property type="protein sequence ID" value="KAH8701717.1"/>
    <property type="molecule type" value="Genomic_DNA"/>
</dbReference>
<evidence type="ECO:0000313" key="12">
    <source>
        <dbReference type="Proteomes" id="UP001201262"/>
    </source>
</evidence>
<evidence type="ECO:0000256" key="10">
    <source>
        <dbReference type="SAM" id="Coils"/>
    </source>
</evidence>
<keyword evidence="7 10" id="KW-0175">Coiled coil</keyword>
<evidence type="ECO:0000256" key="3">
    <source>
        <dbReference type="ARBA" id="ARBA00022490"/>
    </source>
</evidence>
<keyword evidence="8" id="KW-0206">Cytoskeleton</keyword>
<keyword evidence="9" id="KW-0131">Cell cycle</keyword>
<evidence type="ECO:0000313" key="11">
    <source>
        <dbReference type="EMBL" id="KAH8701717.1"/>
    </source>
</evidence>
<comment type="subcellular location">
    <subcellularLocation>
        <location evidence="1">Cytoplasm</location>
        <location evidence="1">Cytoskeleton</location>
        <location evidence="1">Spindle</location>
    </subcellularLocation>
</comment>
<reference evidence="11" key="1">
    <citation type="submission" date="2021-12" db="EMBL/GenBank/DDBJ databases">
        <title>Convergent genome expansion in fungi linked to evolution of root-endophyte symbiosis.</title>
        <authorList>
            <consortium name="DOE Joint Genome Institute"/>
            <person name="Ke Y.-H."/>
            <person name="Bonito G."/>
            <person name="Liao H.-L."/>
            <person name="Looney B."/>
            <person name="Rojas-Flechas A."/>
            <person name="Nash J."/>
            <person name="Hameed K."/>
            <person name="Schadt C."/>
            <person name="Martin F."/>
            <person name="Crous P.W."/>
            <person name="Miettinen O."/>
            <person name="Magnuson J.K."/>
            <person name="Labbe J."/>
            <person name="Jacobson D."/>
            <person name="Doktycz M.J."/>
            <person name="Veneault-Fourrey C."/>
            <person name="Kuo A."/>
            <person name="Mondo S."/>
            <person name="Calhoun S."/>
            <person name="Riley R."/>
            <person name="Ohm R."/>
            <person name="LaButti K."/>
            <person name="Andreopoulos B."/>
            <person name="Pangilinan J."/>
            <person name="Nolan M."/>
            <person name="Tritt A."/>
            <person name="Clum A."/>
            <person name="Lipzen A."/>
            <person name="Daum C."/>
            <person name="Barry K."/>
            <person name="Grigoriev I.V."/>
            <person name="Vilgalys R."/>
        </authorList>
    </citation>
    <scope>NUCLEOTIDE SEQUENCE</scope>
    <source>
        <strain evidence="11">PMI_201</strain>
    </source>
</reference>
<evidence type="ECO:0000256" key="7">
    <source>
        <dbReference type="ARBA" id="ARBA00023054"/>
    </source>
</evidence>
<accession>A0AAD4KY72</accession>
<dbReference type="GO" id="GO:0005829">
    <property type="term" value="C:cytosol"/>
    <property type="evidence" value="ECO:0007669"/>
    <property type="project" value="TreeGrafter"/>
</dbReference>
<feature type="coiled-coil region" evidence="10">
    <location>
        <begin position="224"/>
        <end position="282"/>
    </location>
</feature>